<accession>A0ABP5EI92</accession>
<organism evidence="1 2">
    <name type="scientific">Brevibacterium samyangense</name>
    <dbReference type="NCBI Taxonomy" id="366888"/>
    <lineage>
        <taxon>Bacteria</taxon>
        <taxon>Bacillati</taxon>
        <taxon>Actinomycetota</taxon>
        <taxon>Actinomycetes</taxon>
        <taxon>Micrococcales</taxon>
        <taxon>Brevibacteriaceae</taxon>
        <taxon>Brevibacterium</taxon>
    </lineage>
</organism>
<evidence type="ECO:0000313" key="2">
    <source>
        <dbReference type="Proteomes" id="UP001500755"/>
    </source>
</evidence>
<reference evidence="2" key="1">
    <citation type="journal article" date="2019" name="Int. J. Syst. Evol. Microbiol.">
        <title>The Global Catalogue of Microorganisms (GCM) 10K type strain sequencing project: providing services to taxonomists for standard genome sequencing and annotation.</title>
        <authorList>
            <consortium name="The Broad Institute Genomics Platform"/>
            <consortium name="The Broad Institute Genome Sequencing Center for Infectious Disease"/>
            <person name="Wu L."/>
            <person name="Ma J."/>
        </authorList>
    </citation>
    <scope>NUCLEOTIDE SEQUENCE [LARGE SCALE GENOMIC DNA]</scope>
    <source>
        <strain evidence="2">JCM 14546</strain>
    </source>
</reference>
<evidence type="ECO:0000313" key="1">
    <source>
        <dbReference type="EMBL" id="GAA1998773.1"/>
    </source>
</evidence>
<name>A0ABP5EI92_9MICO</name>
<dbReference type="EMBL" id="BAAANO010000004">
    <property type="protein sequence ID" value="GAA1998773.1"/>
    <property type="molecule type" value="Genomic_DNA"/>
</dbReference>
<gene>
    <name evidence="1" type="ORF">GCM10009755_02660</name>
</gene>
<evidence type="ECO:0008006" key="3">
    <source>
        <dbReference type="Google" id="ProtNLM"/>
    </source>
</evidence>
<protein>
    <recommendedName>
        <fullName evidence="3">DUF1269 domain-containing protein</fullName>
    </recommendedName>
</protein>
<comment type="caution">
    <text evidence="1">The sequence shown here is derived from an EMBL/GenBank/DDBJ whole genome shotgun (WGS) entry which is preliminary data.</text>
</comment>
<dbReference type="Proteomes" id="UP001500755">
    <property type="component" value="Unassembled WGS sequence"/>
</dbReference>
<sequence>MQAPTSTTINPERLSTWLQDQHLGQYYMSEKAADRVGDLASVVDLGVGRTFGIRGAVNGLHTAIAGSGETGIIGATDRVMGAAGGSAAAGAVAASFGMKVAPWMAKGFPVIGWATMAYDAGRLGYEKHDEASAAMSDVSDSLYEQAEAMEGQMTFGTAYEDTLCARRRQRRQQVPGIGTACGWAERNRYLSRPVLHLQGPLRIPRLGLRRGRTGESLNRHRLTHRVHLRPLSMRP</sequence>
<keyword evidence="2" id="KW-1185">Reference proteome</keyword>
<proteinExistence type="predicted"/>
<dbReference type="RefSeq" id="WP_344306271.1">
    <property type="nucleotide sequence ID" value="NZ_BAAANO010000004.1"/>
</dbReference>